<dbReference type="GO" id="GO:0005524">
    <property type="term" value="F:ATP binding"/>
    <property type="evidence" value="ECO:0007669"/>
    <property type="project" value="UniProtKB-KW"/>
</dbReference>
<evidence type="ECO:0000256" key="9">
    <source>
        <dbReference type="SAM" id="MobiDB-lite"/>
    </source>
</evidence>
<evidence type="ECO:0000256" key="1">
    <source>
        <dbReference type="ARBA" id="ARBA00003798"/>
    </source>
</evidence>
<comment type="caution">
    <text evidence="11">The sequence shown here is derived from an EMBL/GenBank/DDBJ whole genome shotgun (WGS) entry which is preliminary data.</text>
</comment>
<dbReference type="GO" id="GO:0005634">
    <property type="term" value="C:nucleus"/>
    <property type="evidence" value="ECO:0007669"/>
    <property type="project" value="TreeGrafter"/>
</dbReference>
<evidence type="ECO:0000256" key="4">
    <source>
        <dbReference type="ARBA" id="ARBA00019824"/>
    </source>
</evidence>
<dbReference type="InterPro" id="IPR027417">
    <property type="entry name" value="P-loop_NTPase"/>
</dbReference>
<evidence type="ECO:0000256" key="3">
    <source>
        <dbReference type="ARBA" id="ARBA00018706"/>
    </source>
</evidence>
<dbReference type="HOGENOM" id="CLU_010345_2_0_1"/>
<comment type="function">
    <text evidence="1">Polynucleotide 5'-kinase involved in rRNA processing.</text>
</comment>
<keyword evidence="12" id="KW-1185">Reference proteome</keyword>
<dbReference type="OrthoDB" id="4054781at2759"/>
<dbReference type="RefSeq" id="XP_007730241.1">
    <property type="nucleotide sequence ID" value="XM_007732051.1"/>
</dbReference>
<organism evidence="11 12">
    <name type="scientific">Capronia epimyces CBS 606.96</name>
    <dbReference type="NCBI Taxonomy" id="1182542"/>
    <lineage>
        <taxon>Eukaryota</taxon>
        <taxon>Fungi</taxon>
        <taxon>Dikarya</taxon>
        <taxon>Ascomycota</taxon>
        <taxon>Pezizomycotina</taxon>
        <taxon>Eurotiomycetes</taxon>
        <taxon>Chaetothyriomycetidae</taxon>
        <taxon>Chaetothyriales</taxon>
        <taxon>Herpotrichiellaceae</taxon>
        <taxon>Capronia</taxon>
    </lineage>
</organism>
<evidence type="ECO:0000259" key="10">
    <source>
        <dbReference type="Pfam" id="PF16575"/>
    </source>
</evidence>
<evidence type="ECO:0000313" key="12">
    <source>
        <dbReference type="Proteomes" id="UP000019478"/>
    </source>
</evidence>
<evidence type="ECO:0000256" key="2">
    <source>
        <dbReference type="ARBA" id="ARBA00011003"/>
    </source>
</evidence>
<dbReference type="GO" id="GO:0000448">
    <property type="term" value="P:cleavage in ITS2 between 5.8S rRNA and LSU-rRNA of tricistronic rRNA transcript (SSU-rRNA, 5.8S rRNA, LSU-rRNA)"/>
    <property type="evidence" value="ECO:0007669"/>
    <property type="project" value="TreeGrafter"/>
</dbReference>
<evidence type="ECO:0000256" key="7">
    <source>
        <dbReference type="ARBA" id="ARBA00022777"/>
    </source>
</evidence>
<keyword evidence="6" id="KW-0547">Nucleotide-binding</keyword>
<name>W9Z2Y5_9EURO</name>
<dbReference type="GeneID" id="19166041"/>
<protein>
    <recommendedName>
        <fullName evidence="4">Polynucleotide 5'-hydroxyl-kinase GRC3</fullName>
    </recommendedName>
    <alternativeName>
        <fullName evidence="3">Polynucleotide 5'-hydroxyl-kinase grc3</fullName>
    </alternativeName>
</protein>
<dbReference type="Gene3D" id="3.40.50.300">
    <property type="entry name" value="P-loop containing nucleotide triphosphate hydrolases"/>
    <property type="match status" value="1"/>
</dbReference>
<dbReference type="PANTHER" id="PTHR12755:SF3">
    <property type="entry name" value="POLYNUCLEOTIDE 5'-HYDROXYL-KINASE NOL9"/>
    <property type="match status" value="1"/>
</dbReference>
<feature type="region of interest" description="Disordered" evidence="9">
    <location>
        <begin position="507"/>
        <end position="554"/>
    </location>
</feature>
<dbReference type="InterPro" id="IPR045116">
    <property type="entry name" value="Clp1/Grc3"/>
</dbReference>
<reference evidence="11 12" key="1">
    <citation type="submission" date="2013-03" db="EMBL/GenBank/DDBJ databases">
        <title>The Genome Sequence of Capronia epimyces CBS 606.96.</title>
        <authorList>
            <consortium name="The Broad Institute Genomics Platform"/>
            <person name="Cuomo C."/>
            <person name="de Hoog S."/>
            <person name="Gorbushina A."/>
            <person name="Walker B."/>
            <person name="Young S.K."/>
            <person name="Zeng Q."/>
            <person name="Gargeya S."/>
            <person name="Fitzgerald M."/>
            <person name="Haas B."/>
            <person name="Abouelleil A."/>
            <person name="Allen A.W."/>
            <person name="Alvarado L."/>
            <person name="Arachchi H.M."/>
            <person name="Berlin A.M."/>
            <person name="Chapman S.B."/>
            <person name="Gainer-Dewar J."/>
            <person name="Goldberg J."/>
            <person name="Griggs A."/>
            <person name="Gujja S."/>
            <person name="Hansen M."/>
            <person name="Howarth C."/>
            <person name="Imamovic A."/>
            <person name="Ireland A."/>
            <person name="Larimer J."/>
            <person name="McCowan C."/>
            <person name="Murphy C."/>
            <person name="Pearson M."/>
            <person name="Poon T.W."/>
            <person name="Priest M."/>
            <person name="Roberts A."/>
            <person name="Saif S."/>
            <person name="Shea T."/>
            <person name="Sisk P."/>
            <person name="Sykes S."/>
            <person name="Wortman J."/>
            <person name="Nusbaum C."/>
            <person name="Birren B."/>
        </authorList>
    </citation>
    <scope>NUCLEOTIDE SEQUENCE [LARGE SCALE GENOMIC DNA]</scope>
    <source>
        <strain evidence="11 12">CBS 606.96</strain>
    </source>
</reference>
<dbReference type="EMBL" id="AMGY01000002">
    <property type="protein sequence ID" value="EXJ88844.1"/>
    <property type="molecule type" value="Genomic_DNA"/>
</dbReference>
<feature type="compositionally biased region" description="Low complexity" evidence="9">
    <location>
        <begin position="20"/>
        <end position="38"/>
    </location>
</feature>
<dbReference type="Proteomes" id="UP000019478">
    <property type="component" value="Unassembled WGS sequence"/>
</dbReference>
<keyword evidence="8" id="KW-0067">ATP-binding</keyword>
<dbReference type="InterPro" id="IPR032319">
    <property type="entry name" value="CLP1_P"/>
</dbReference>
<keyword evidence="7" id="KW-0418">Kinase</keyword>
<proteinExistence type="inferred from homology"/>
<dbReference type="GO" id="GO:0051731">
    <property type="term" value="F:polynucleotide 5'-hydroxyl-kinase activity"/>
    <property type="evidence" value="ECO:0007669"/>
    <property type="project" value="InterPro"/>
</dbReference>
<dbReference type="PANTHER" id="PTHR12755">
    <property type="entry name" value="CLEAVAGE/POLYADENYLATION FACTOR IA SUBUNIT CLP1P"/>
    <property type="match status" value="1"/>
</dbReference>
<evidence type="ECO:0000313" key="11">
    <source>
        <dbReference type="EMBL" id="EXJ88844.1"/>
    </source>
</evidence>
<dbReference type="STRING" id="1182542.W9Z2Y5"/>
<evidence type="ECO:0000256" key="5">
    <source>
        <dbReference type="ARBA" id="ARBA00022679"/>
    </source>
</evidence>
<comment type="similarity">
    <text evidence="2">Belongs to the Clp1 family. NOL9/GRC3 subfamily.</text>
</comment>
<evidence type="ECO:0000256" key="6">
    <source>
        <dbReference type="ARBA" id="ARBA00022741"/>
    </source>
</evidence>
<gene>
    <name evidence="11" type="ORF">A1O3_01908</name>
</gene>
<evidence type="ECO:0000256" key="8">
    <source>
        <dbReference type="ARBA" id="ARBA00022840"/>
    </source>
</evidence>
<dbReference type="eggNOG" id="KOG2750">
    <property type="taxonomic scope" value="Eukaryota"/>
</dbReference>
<dbReference type="Pfam" id="PF16575">
    <property type="entry name" value="CLP1_P"/>
    <property type="match status" value="1"/>
</dbReference>
<keyword evidence="5" id="KW-0808">Transferase</keyword>
<feature type="region of interest" description="Disordered" evidence="9">
    <location>
        <begin position="1"/>
        <end position="59"/>
    </location>
</feature>
<feature type="domain" description="Clp1 P-loop" evidence="10">
    <location>
        <begin position="239"/>
        <end position="437"/>
    </location>
</feature>
<dbReference type="AlphaFoldDB" id="W9Z2Y5"/>
<accession>W9Z2Y5</accession>
<sequence>MTANGERLSAVARRRRLRDAQLAAPTAPAPAPASADDAQLTRPVSGRSSPQVSEPVTEVRSVGTSNQFSALVDASAVHFSSSKEVDQLSETSVKIRLSRGQNCVIVGTCTLWVKQGSVFIYGATIHASTSVHQIYAPNTHALPAIEALSSKAEFQLDSLDAGLTDLPYIGVRDLWVPANVKQTTSSFYVLGHSFDHDPRLPRRLKELNLSSWKPIISGVLPSGDTSSTTSPPRILLCGRRCSGVSTLARCLVNRIVTRQNASTIKTRHTGVLVLDLDTNMPEFAPPGTISLVHVVGTQLGPSFTHVLTATGRSNRILRTHFLGDVHFTDLCDWHIDRVLDLVELAKQHCARYDGTPVLVLAPKWWNGIEQKLASQLWTRIAPTDIICLDASTASPHLQPWKSVAETGQCRVHQLPGQVFDKIYSAREHDLQMQSYFHLVDSSTDHPLWNDLPILAGTHHELTLSYGGDDADVCSVILLGGHVALEDTYDALEGNLVAIVAVKRPTDRGSMSDCEVTEDSNTDSSHVSVSRTEEGLPRLHVQGGMRSRSLSGSSGEDSFCVAVAMVVKIDIPSRQITLVTGPSLSVREVEARKQGHQVALVLQKATTDGRFRPDWARKEMEDGDARWRKRAS</sequence>
<feature type="compositionally biased region" description="Low complexity" evidence="9">
    <location>
        <begin position="542"/>
        <end position="554"/>
    </location>
</feature>